<dbReference type="InterPro" id="IPR004590">
    <property type="entry name" value="ssDNA_annealing_RecT"/>
</dbReference>
<dbReference type="AlphaFoldDB" id="A0A1S1V6C9"/>
<evidence type="ECO:0000256" key="1">
    <source>
        <dbReference type="SAM" id="MobiDB-lite"/>
    </source>
</evidence>
<organism evidence="2 3">
    <name type="scientific">Andreesenia angusta</name>
    <dbReference type="NCBI Taxonomy" id="39480"/>
    <lineage>
        <taxon>Bacteria</taxon>
        <taxon>Bacillati</taxon>
        <taxon>Bacillota</taxon>
        <taxon>Tissierellia</taxon>
        <taxon>Tissierellales</taxon>
        <taxon>Gottschalkiaceae</taxon>
        <taxon>Andreesenia</taxon>
    </lineage>
</organism>
<keyword evidence="3" id="KW-1185">Reference proteome</keyword>
<evidence type="ECO:0000313" key="2">
    <source>
        <dbReference type="EMBL" id="OHW62191.1"/>
    </source>
</evidence>
<feature type="region of interest" description="Disordered" evidence="1">
    <location>
        <begin position="1"/>
        <end position="22"/>
    </location>
</feature>
<dbReference type="Pfam" id="PF03837">
    <property type="entry name" value="RecT"/>
    <property type="match status" value="1"/>
</dbReference>
<dbReference type="Proteomes" id="UP000180254">
    <property type="component" value="Unassembled WGS sequence"/>
</dbReference>
<dbReference type="OrthoDB" id="1045432at2"/>
<gene>
    <name evidence="2" type="ORF">EUAN_12600</name>
</gene>
<dbReference type="InterPro" id="IPR018330">
    <property type="entry name" value="RecT_fam"/>
</dbReference>
<dbReference type="NCBIfam" id="NF007351">
    <property type="entry name" value="PRK09846.1"/>
    <property type="match status" value="1"/>
</dbReference>
<dbReference type="GO" id="GO:0006259">
    <property type="term" value="P:DNA metabolic process"/>
    <property type="evidence" value="ECO:0007669"/>
    <property type="project" value="InterPro"/>
</dbReference>
<comment type="caution">
    <text evidence="2">The sequence shown here is derived from an EMBL/GenBank/DDBJ whole genome shotgun (WGS) entry which is preliminary data.</text>
</comment>
<accession>A0A1S1V6C9</accession>
<evidence type="ECO:0000313" key="3">
    <source>
        <dbReference type="Proteomes" id="UP000180254"/>
    </source>
</evidence>
<dbReference type="RefSeq" id="WP_071062796.1">
    <property type="nucleotide sequence ID" value="NZ_MKIE01000004.1"/>
</dbReference>
<dbReference type="STRING" id="39480.EUAN_12600"/>
<name>A0A1S1V6C9_9FIRM</name>
<proteinExistence type="predicted"/>
<protein>
    <submittedName>
        <fullName evidence="2">Recombination and repair protein RecT</fullName>
    </submittedName>
</protein>
<dbReference type="NCBIfam" id="TIGR00616">
    <property type="entry name" value="rect"/>
    <property type="match status" value="1"/>
</dbReference>
<sequence length="273" mass="30739">MSNLKNQLANKAGGTATKKQPQTMQDWIKVMEPQIKKALPSVITAERFTRMALTAISTNPKLAECTPESFMGALMNAAQLGLEPNTPLGQAYLIPYGKSVQFQVGYKGLMELAQRSGQFKSIYAHTVYENDEFEVEYGLTQNIVHKPNFDDRGKPIGFYAVYKLTNGGENFVFMTQREVEEFGKAKSKTFNNGPWKTDFEAMAKKTVLKQLLKYAPIKVEFQREIAQDATIKTEIAEDMTEVPEEMVEAEYEVVEQNTMAEDADLKGTPFETK</sequence>
<dbReference type="GO" id="GO:0003677">
    <property type="term" value="F:DNA binding"/>
    <property type="evidence" value="ECO:0007669"/>
    <property type="project" value="InterPro"/>
</dbReference>
<reference evidence="2 3" key="1">
    <citation type="submission" date="2016-09" db="EMBL/GenBank/DDBJ databases">
        <title>Genome sequence of Eubacterium angustum.</title>
        <authorList>
            <person name="Poehlein A."/>
            <person name="Daniel R."/>
        </authorList>
    </citation>
    <scope>NUCLEOTIDE SEQUENCE [LARGE SCALE GENOMIC DNA]</scope>
    <source>
        <strain evidence="2 3">DSM 1989</strain>
    </source>
</reference>
<dbReference type="EMBL" id="MKIE01000004">
    <property type="protein sequence ID" value="OHW62191.1"/>
    <property type="molecule type" value="Genomic_DNA"/>
</dbReference>